<evidence type="ECO:0000256" key="6">
    <source>
        <dbReference type="SAM" id="Phobius"/>
    </source>
</evidence>
<keyword evidence="2" id="KW-1003">Cell membrane</keyword>
<feature type="transmembrane region" description="Helical" evidence="6">
    <location>
        <begin position="94"/>
        <end position="116"/>
    </location>
</feature>
<organism evidence="7 8">
    <name type="scientific">Peptoniphilus lacrimalis</name>
    <dbReference type="NCBI Taxonomy" id="33031"/>
    <lineage>
        <taxon>Bacteria</taxon>
        <taxon>Bacillati</taxon>
        <taxon>Bacillota</taxon>
        <taxon>Tissierellia</taxon>
        <taxon>Tissierellales</taxon>
        <taxon>Peptoniphilaceae</taxon>
        <taxon>Peptoniphilus</taxon>
    </lineage>
</organism>
<feature type="transmembrane region" description="Helical" evidence="6">
    <location>
        <begin position="281"/>
        <end position="301"/>
    </location>
</feature>
<dbReference type="PANTHER" id="PTHR30482:SF10">
    <property type="entry name" value="HIGH-AFFINITY BRANCHED-CHAIN AMINO ACID TRANSPORT PROTEIN BRAE"/>
    <property type="match status" value="1"/>
</dbReference>
<sequence>MKRKNILTYILAFLLLIGLYGIILFLNRQGIINRYSLTVLRMVAINIILATSLNITVGNLGQITLGHAGFMSIGAYSAALFAKSAIVPGMAGYILSLFFGGFVAFIFGIIIGLPALRLKGDYLAIVTLAFGEIIRVLIEYFNFTGGAQGLSGIPMMKSFDIIYVIMIICVTLMYSVMTSRHGRAVLSIREDEIASEASGINVTFYKTFAFSLSAFFAGLAGAIYAQNIGVIDAKIFDYNKSFDILVMVVLGGMGSFTGSVISATVLTIIPEILRSFASYRMVIYSLVLIVMMIFRPVGLLGRKEFSLHKVFDIITSSDKRKFLRAKGDEHE</sequence>
<feature type="transmembrane region" description="Helical" evidence="6">
    <location>
        <begin position="244"/>
        <end position="269"/>
    </location>
</feature>
<comment type="subcellular location">
    <subcellularLocation>
        <location evidence="1">Cell membrane</location>
        <topology evidence="1">Multi-pass membrane protein</topology>
    </subcellularLocation>
</comment>
<feature type="transmembrane region" description="Helical" evidence="6">
    <location>
        <begin position="204"/>
        <end position="224"/>
    </location>
</feature>
<dbReference type="CDD" id="cd06581">
    <property type="entry name" value="TM_PBP1_LivM_like"/>
    <property type="match status" value="1"/>
</dbReference>
<keyword evidence="3 6" id="KW-0812">Transmembrane</keyword>
<protein>
    <submittedName>
        <fullName evidence="7">Leucine/isoleucine/valine transporter permease subunit</fullName>
    </submittedName>
</protein>
<dbReference type="InterPro" id="IPR001851">
    <property type="entry name" value="ABC_transp_permease"/>
</dbReference>
<reference evidence="7 8" key="1">
    <citation type="submission" date="2018-06" db="EMBL/GenBank/DDBJ databases">
        <authorList>
            <consortium name="Pathogen Informatics"/>
            <person name="Doyle S."/>
        </authorList>
    </citation>
    <scope>NUCLEOTIDE SEQUENCE [LARGE SCALE GENOMIC DNA]</scope>
    <source>
        <strain evidence="7 8">NCTC13149</strain>
    </source>
</reference>
<dbReference type="PANTHER" id="PTHR30482">
    <property type="entry name" value="HIGH-AFFINITY BRANCHED-CHAIN AMINO ACID TRANSPORT SYSTEM PERMEASE"/>
    <property type="match status" value="1"/>
</dbReference>
<dbReference type="GO" id="GO:0005886">
    <property type="term" value="C:plasma membrane"/>
    <property type="evidence" value="ECO:0007669"/>
    <property type="project" value="UniProtKB-SubCell"/>
</dbReference>
<feature type="transmembrane region" description="Helical" evidence="6">
    <location>
        <begin position="63"/>
        <end position="82"/>
    </location>
</feature>
<dbReference type="EMBL" id="UGSZ01000001">
    <property type="protein sequence ID" value="SUB56477.1"/>
    <property type="molecule type" value="Genomic_DNA"/>
</dbReference>
<keyword evidence="4 6" id="KW-1133">Transmembrane helix</keyword>
<keyword evidence="5 6" id="KW-0472">Membrane</keyword>
<accession>A0A379C4E7</accession>
<dbReference type="STRING" id="1122949.GCA_000378725_00818"/>
<evidence type="ECO:0000256" key="1">
    <source>
        <dbReference type="ARBA" id="ARBA00004651"/>
    </source>
</evidence>
<proteinExistence type="predicted"/>
<feature type="transmembrane region" description="Helical" evidence="6">
    <location>
        <begin position="6"/>
        <end position="26"/>
    </location>
</feature>
<gene>
    <name evidence="7" type="ORF">NCTC13149_00249</name>
</gene>
<feature type="transmembrane region" description="Helical" evidence="6">
    <location>
        <begin position="159"/>
        <end position="177"/>
    </location>
</feature>
<dbReference type="AlphaFoldDB" id="A0A379C4E7"/>
<dbReference type="GO" id="GO:0015658">
    <property type="term" value="F:branched-chain amino acid transmembrane transporter activity"/>
    <property type="evidence" value="ECO:0007669"/>
    <property type="project" value="InterPro"/>
</dbReference>
<dbReference type="RefSeq" id="WP_019034651.1">
    <property type="nucleotide sequence ID" value="NZ_UGSZ01000001.1"/>
</dbReference>
<dbReference type="InterPro" id="IPR043428">
    <property type="entry name" value="LivM-like"/>
</dbReference>
<evidence type="ECO:0000256" key="5">
    <source>
        <dbReference type="ARBA" id="ARBA00023136"/>
    </source>
</evidence>
<dbReference type="Proteomes" id="UP000255517">
    <property type="component" value="Unassembled WGS sequence"/>
</dbReference>
<evidence type="ECO:0000256" key="3">
    <source>
        <dbReference type="ARBA" id="ARBA00022692"/>
    </source>
</evidence>
<evidence type="ECO:0000313" key="8">
    <source>
        <dbReference type="Proteomes" id="UP000255517"/>
    </source>
</evidence>
<feature type="transmembrane region" description="Helical" evidence="6">
    <location>
        <begin position="122"/>
        <end position="138"/>
    </location>
</feature>
<evidence type="ECO:0000313" key="7">
    <source>
        <dbReference type="EMBL" id="SUB56477.1"/>
    </source>
</evidence>
<name>A0A379C4E7_9FIRM</name>
<feature type="transmembrane region" description="Helical" evidence="6">
    <location>
        <begin position="38"/>
        <end position="57"/>
    </location>
</feature>
<evidence type="ECO:0000256" key="4">
    <source>
        <dbReference type="ARBA" id="ARBA00022989"/>
    </source>
</evidence>
<evidence type="ECO:0000256" key="2">
    <source>
        <dbReference type="ARBA" id="ARBA00022475"/>
    </source>
</evidence>
<dbReference type="OrthoDB" id="9789927at2"/>
<dbReference type="Pfam" id="PF02653">
    <property type="entry name" value="BPD_transp_2"/>
    <property type="match status" value="1"/>
</dbReference>